<dbReference type="InterPro" id="IPR020464">
    <property type="entry name" value="LanC-like_prot_euk"/>
</dbReference>
<dbReference type="GO" id="GO:0005886">
    <property type="term" value="C:plasma membrane"/>
    <property type="evidence" value="ECO:0007669"/>
    <property type="project" value="TreeGrafter"/>
</dbReference>
<feature type="binding site" evidence="4">
    <location>
        <position position="635"/>
    </location>
    <ligand>
        <name>Zn(2+)</name>
        <dbReference type="ChEBI" id="CHEBI:29105"/>
    </ligand>
</feature>
<dbReference type="SMART" id="SM01260">
    <property type="entry name" value="LANC_like"/>
    <property type="match status" value="1"/>
</dbReference>
<dbReference type="Gene3D" id="1.50.10.10">
    <property type="match status" value="1"/>
</dbReference>
<dbReference type="Pfam" id="PF01357">
    <property type="entry name" value="Expansin_C"/>
    <property type="match status" value="1"/>
</dbReference>
<dbReference type="Pfam" id="PF03330">
    <property type="entry name" value="DPBB_1"/>
    <property type="match status" value="1"/>
</dbReference>
<organism evidence="8 9">
    <name type="scientific">Psophocarpus tetragonolobus</name>
    <name type="common">Winged bean</name>
    <name type="synonym">Dolichos tetragonolobus</name>
    <dbReference type="NCBI Taxonomy" id="3891"/>
    <lineage>
        <taxon>Eukaryota</taxon>
        <taxon>Viridiplantae</taxon>
        <taxon>Streptophyta</taxon>
        <taxon>Embryophyta</taxon>
        <taxon>Tracheophyta</taxon>
        <taxon>Spermatophyta</taxon>
        <taxon>Magnoliopsida</taxon>
        <taxon>eudicotyledons</taxon>
        <taxon>Gunneridae</taxon>
        <taxon>Pentapetalae</taxon>
        <taxon>rosids</taxon>
        <taxon>fabids</taxon>
        <taxon>Fabales</taxon>
        <taxon>Fabaceae</taxon>
        <taxon>Papilionoideae</taxon>
        <taxon>50 kb inversion clade</taxon>
        <taxon>NPAAA clade</taxon>
        <taxon>indigoferoid/millettioid clade</taxon>
        <taxon>Phaseoleae</taxon>
        <taxon>Psophocarpus</taxon>
    </lineage>
</organism>
<sequence>MGALQSTFLYLILLHSCKIVAYKDQVWKKATATYANDSEGSLITEGACGYGDLHKASYGKHSAGLSSILFDRGSTCGACYEIRCVDHILWCVMGSPSVVVTVTDFCAPNYGLSVDYGGWCNFPREHFELSLAAFAEIAKKKADIVPIQYRRVKCERSGGLRFTMSGSSHFYQVLISNVALDGEVFAVKVKGSRTGWIPMARNWGQNWHCNCNFQKQPLSFEVTISSGKTITSYNVAPANWMLGQTFEGKQKLVYTLQFHVLPDSPTIFLHSSPQNGILTALVCFSFEYGFGYVPLRPFRPEAMADRFFRNPMPEFVPETRPSTQQKEQEVLAVGESLLQLLAMPHAPLWERLKRAALDLKETIVIETWGVTGQRVRDFTLYCGVLGTAFLLFKSYQVTGNGNDLSLCSQIVKACDAASVSSRDVTFICGRAGVCSLGAVAAKHARDDDSLTYYMAQFKKIKLSKDLPDELLYGRVGFLWACMFLNKHLGQGTVPSNYTAMVVDEVIKNGRALARKGTCPLMFEWYGEKYWGAAHGLAGIMHVLMDMELKPDQLEDVRGTLKYMINYRFPSGNYPVTEDDRKSDDLVHWCHGAPGMALTLVKAAKVFGDKEFLDAAIEAGEVVWNRGLLKRVGICHGISGNAYVFLSLYQLTGNVKYLYRAKAFACFLLNRAHKLISGGEMHGGDRPYSLFEGQGGMAYLFLDMIDPSLSKFPAYEL</sequence>
<dbReference type="InterPro" id="IPR036749">
    <property type="entry name" value="Expansin_CBD_sf"/>
</dbReference>
<dbReference type="InterPro" id="IPR007822">
    <property type="entry name" value="LANC-like"/>
</dbReference>
<feature type="binding site" evidence="4">
    <location>
        <position position="589"/>
    </location>
    <ligand>
        <name>Zn(2+)</name>
        <dbReference type="ChEBI" id="CHEBI:29105"/>
    </ligand>
</feature>
<dbReference type="CDD" id="cd04794">
    <property type="entry name" value="euk_LANCL"/>
    <property type="match status" value="1"/>
</dbReference>
<dbReference type="GO" id="GO:0031179">
    <property type="term" value="P:peptide modification"/>
    <property type="evidence" value="ECO:0007669"/>
    <property type="project" value="InterPro"/>
</dbReference>
<dbReference type="PROSITE" id="PS50842">
    <property type="entry name" value="EXPANSIN_EG45"/>
    <property type="match status" value="1"/>
</dbReference>
<dbReference type="Gene3D" id="2.40.40.10">
    <property type="entry name" value="RlpA-like domain"/>
    <property type="match status" value="1"/>
</dbReference>
<dbReference type="InterPro" id="IPR007117">
    <property type="entry name" value="Expansin_CBD"/>
</dbReference>
<dbReference type="Gene3D" id="2.60.40.760">
    <property type="entry name" value="Expansin, cellulose-binding-like domain"/>
    <property type="match status" value="1"/>
</dbReference>
<dbReference type="PANTHER" id="PTHR12736">
    <property type="entry name" value="LANC-LIKE PROTEIN"/>
    <property type="match status" value="1"/>
</dbReference>
<keyword evidence="2 4" id="KW-0479">Metal-binding</keyword>
<dbReference type="GO" id="GO:0046872">
    <property type="term" value="F:metal ion binding"/>
    <property type="evidence" value="ECO:0007669"/>
    <property type="project" value="UniProtKB-KW"/>
</dbReference>
<name>A0AAN9XRB8_PSOTE</name>
<evidence type="ECO:0000313" key="9">
    <source>
        <dbReference type="Proteomes" id="UP001386955"/>
    </source>
</evidence>
<evidence type="ECO:0000259" key="6">
    <source>
        <dbReference type="PROSITE" id="PS50842"/>
    </source>
</evidence>
<evidence type="ECO:0000256" key="3">
    <source>
        <dbReference type="ARBA" id="ARBA00022833"/>
    </source>
</evidence>
<dbReference type="FunFam" id="1.50.10.10:FF:000035">
    <property type="entry name" value="LanC-like protein 2"/>
    <property type="match status" value="1"/>
</dbReference>
<evidence type="ECO:0008006" key="10">
    <source>
        <dbReference type="Google" id="ProtNLM"/>
    </source>
</evidence>
<evidence type="ECO:0000256" key="4">
    <source>
        <dbReference type="PIRSR" id="PIRSR607822-1"/>
    </source>
</evidence>
<protein>
    <recommendedName>
        <fullName evidence="10">Expansin</fullName>
    </recommendedName>
</protein>
<feature type="binding site" evidence="4">
    <location>
        <position position="634"/>
    </location>
    <ligand>
        <name>Zn(2+)</name>
        <dbReference type="ChEBI" id="CHEBI:29105"/>
    </ligand>
</feature>
<evidence type="ECO:0000256" key="2">
    <source>
        <dbReference type="ARBA" id="ARBA00022723"/>
    </source>
</evidence>
<feature type="chain" id="PRO_5042979649" description="Expansin" evidence="5">
    <location>
        <begin position="22"/>
        <end position="716"/>
    </location>
</feature>
<accession>A0AAN9XRB8</accession>
<dbReference type="AlphaFoldDB" id="A0AAN9XRB8"/>
<comment type="caution">
    <text evidence="8">The sequence shown here is derived from an EMBL/GenBank/DDBJ whole genome shotgun (WGS) entry which is preliminary data.</text>
</comment>
<dbReference type="Proteomes" id="UP001386955">
    <property type="component" value="Unassembled WGS sequence"/>
</dbReference>
<reference evidence="8 9" key="1">
    <citation type="submission" date="2024-01" db="EMBL/GenBank/DDBJ databases">
        <title>The genomes of 5 underutilized Papilionoideae crops provide insights into root nodulation and disease resistanc.</title>
        <authorList>
            <person name="Jiang F."/>
        </authorList>
    </citation>
    <scope>NUCLEOTIDE SEQUENCE [LARGE SCALE GENOMIC DNA]</scope>
    <source>
        <strain evidence="8">DUOXIRENSHENG_FW03</strain>
        <tissue evidence="8">Leaves</tissue>
    </source>
</reference>
<dbReference type="GO" id="GO:0009653">
    <property type="term" value="P:anatomical structure morphogenesis"/>
    <property type="evidence" value="ECO:0007669"/>
    <property type="project" value="UniProtKB-ARBA"/>
</dbReference>
<evidence type="ECO:0000259" key="7">
    <source>
        <dbReference type="PROSITE" id="PS50843"/>
    </source>
</evidence>
<dbReference type="CDD" id="cd22274">
    <property type="entry name" value="DPBB_EXPA_N"/>
    <property type="match status" value="1"/>
</dbReference>
<dbReference type="SUPFAM" id="SSF50685">
    <property type="entry name" value="Barwin-like endoglucanases"/>
    <property type="match status" value="1"/>
</dbReference>
<feature type="signal peptide" evidence="5">
    <location>
        <begin position="1"/>
        <end position="21"/>
    </location>
</feature>
<evidence type="ECO:0000256" key="1">
    <source>
        <dbReference type="ARBA" id="ARBA00007179"/>
    </source>
</evidence>
<dbReference type="InterPro" id="IPR007112">
    <property type="entry name" value="Expansin/allergen_DPBB_dom"/>
</dbReference>
<dbReference type="GO" id="GO:0005975">
    <property type="term" value="P:carbohydrate metabolic process"/>
    <property type="evidence" value="ECO:0007669"/>
    <property type="project" value="InterPro"/>
</dbReference>
<dbReference type="PANTHER" id="PTHR12736:SF22">
    <property type="entry name" value="LANC-LIKE PROTEIN GCL2"/>
    <property type="match status" value="1"/>
</dbReference>
<comment type="similarity">
    <text evidence="1">Belongs to the LanC-like protein family.</text>
</comment>
<proteinExistence type="inferred from homology"/>
<feature type="domain" description="Expansin-like EG45" evidence="6">
    <location>
        <begin position="45"/>
        <end position="159"/>
    </location>
</feature>
<dbReference type="InterPro" id="IPR012341">
    <property type="entry name" value="6hp_glycosidase-like_sf"/>
</dbReference>
<dbReference type="Pfam" id="PF05147">
    <property type="entry name" value="LANC_like"/>
    <property type="match status" value="1"/>
</dbReference>
<dbReference type="PRINTS" id="PR01950">
    <property type="entry name" value="LANCSUPER"/>
</dbReference>
<dbReference type="SUPFAM" id="SSF158745">
    <property type="entry name" value="LanC-like"/>
    <property type="match status" value="1"/>
</dbReference>
<feature type="domain" description="Expansin-like CBD" evidence="7">
    <location>
        <begin position="169"/>
        <end position="248"/>
    </location>
</feature>
<keyword evidence="5" id="KW-0732">Signal</keyword>
<keyword evidence="9" id="KW-1185">Reference proteome</keyword>
<gene>
    <name evidence="8" type="ORF">VNO78_06079</name>
</gene>
<keyword evidence="3 4" id="KW-0862">Zinc</keyword>
<dbReference type="InterPro" id="IPR036908">
    <property type="entry name" value="RlpA-like_sf"/>
</dbReference>
<evidence type="ECO:0000256" key="5">
    <source>
        <dbReference type="SAM" id="SignalP"/>
    </source>
</evidence>
<dbReference type="PRINTS" id="PR01951">
    <property type="entry name" value="LANCEUKARYTE"/>
</dbReference>
<dbReference type="SUPFAM" id="SSF49590">
    <property type="entry name" value="PHL pollen allergen"/>
    <property type="match status" value="1"/>
</dbReference>
<evidence type="ECO:0000313" key="8">
    <source>
        <dbReference type="EMBL" id="KAK7404978.1"/>
    </source>
</evidence>
<dbReference type="SMART" id="SM00837">
    <property type="entry name" value="DPBB_1"/>
    <property type="match status" value="1"/>
</dbReference>
<dbReference type="PROSITE" id="PS50843">
    <property type="entry name" value="EXPANSIN_CBD"/>
    <property type="match status" value="1"/>
</dbReference>
<dbReference type="InterPro" id="IPR009009">
    <property type="entry name" value="RlpA-like_DPBB"/>
</dbReference>
<dbReference type="EMBL" id="JAYMYS010000002">
    <property type="protein sequence ID" value="KAK7404978.1"/>
    <property type="molecule type" value="Genomic_DNA"/>
</dbReference>